<dbReference type="InterPro" id="IPR007817">
    <property type="entry name" value="Isocyanide_synthase_DIT1"/>
</dbReference>
<dbReference type="Pfam" id="PF05141">
    <property type="entry name" value="DIT1_PvcA"/>
    <property type="match status" value="1"/>
</dbReference>
<accession>A0AAF0IFG5</accession>
<evidence type="ECO:0008006" key="3">
    <source>
        <dbReference type="Google" id="ProtNLM"/>
    </source>
</evidence>
<dbReference type="Proteomes" id="UP001219355">
    <property type="component" value="Chromosome 1"/>
</dbReference>
<protein>
    <recommendedName>
        <fullName evidence="3">Spore wall maturation protein DIT1</fullName>
    </recommendedName>
</protein>
<organism evidence="1 2">
    <name type="scientific">Emydomyces testavorans</name>
    <dbReference type="NCBI Taxonomy" id="2070801"/>
    <lineage>
        <taxon>Eukaryota</taxon>
        <taxon>Fungi</taxon>
        <taxon>Dikarya</taxon>
        <taxon>Ascomycota</taxon>
        <taxon>Pezizomycotina</taxon>
        <taxon>Eurotiomycetes</taxon>
        <taxon>Eurotiomycetidae</taxon>
        <taxon>Onygenales</taxon>
        <taxon>Nannizziopsiaceae</taxon>
        <taxon>Emydomyces</taxon>
    </lineage>
</organism>
<keyword evidence="2" id="KW-1185">Reference proteome</keyword>
<sequence>MEFSNDGNSIYHRTVAVYVRHPDGELIRCLGKHCQCVTASWPSIRSAVMVASSNPLRCSETHKLSRLQMNNTELGFGNVDIYEMQKYDQNQITGLIIKSITSGDSTDGVSDFDEFFLTLVLTNMHLNTPLPLKEWSIKDDSTVQRIVDLFDKQLRYKPPNDLWDSKGREYFASKVRFFTSRNRRLETCLPAFPCKSSNPEKVAGILPDKGEEMALRRLHGFVQQVEEIYEPGALVWIISDGHVFSDCIGVDDQTVDNYGAKLKELNQAIALSMKGSTDRIYFRSLVDMFDLETYGTSVHENAGRLNMLTLKHHIATALKDDAELCRRILVTGCQPNETSLRARIDSQDPSILALYRGFSRFMLEDLDLHPLAKSLSRSQRKKLATKVSFEMILRNQAYSNLVELMFPDHLRFSIHAHNNSGPKFGIRLFDTATARATESLHATDDEVSAHDLLHIPTPWHNCVARCEGSPISHIIKSKAVKEALSTQKYAGSWVGDNLLEGQGGFFSLQKLAFMETPKDEVELLAVNQDIAQPAIPVSGIEMGGKTAMSMAFSIPLAIYNLSINYLKLGVARWIKLGIMRGMLMGKTDADSSRKRDDHVCF</sequence>
<dbReference type="EMBL" id="CP120627">
    <property type="protein sequence ID" value="WEW54882.1"/>
    <property type="molecule type" value="Genomic_DNA"/>
</dbReference>
<reference evidence="1" key="1">
    <citation type="submission" date="2023-03" db="EMBL/GenBank/DDBJ databases">
        <title>Emydomyces testavorans Genome Sequence.</title>
        <authorList>
            <person name="Hoyer L."/>
        </authorList>
    </citation>
    <scope>NUCLEOTIDE SEQUENCE</scope>
    <source>
        <strain evidence="1">16-2883</strain>
    </source>
</reference>
<evidence type="ECO:0000313" key="2">
    <source>
        <dbReference type="Proteomes" id="UP001219355"/>
    </source>
</evidence>
<dbReference type="AlphaFoldDB" id="A0AAF0IFG5"/>
<gene>
    <name evidence="1" type="ORF">PRK78_000309</name>
</gene>
<evidence type="ECO:0000313" key="1">
    <source>
        <dbReference type="EMBL" id="WEW54882.1"/>
    </source>
</evidence>
<dbReference type="PANTHER" id="PTHR37285">
    <property type="entry name" value="SPORE WALL MATURATION PROTEIN DIT1"/>
    <property type="match status" value="1"/>
</dbReference>
<proteinExistence type="predicted"/>
<name>A0AAF0IFG5_9EURO</name>
<dbReference type="PANTHER" id="PTHR37285:SF5">
    <property type="entry name" value="SPORE WALL MATURATION PROTEIN DIT1"/>
    <property type="match status" value="1"/>
</dbReference>